<gene>
    <name evidence="3" type="ORF">CYMTET_45686</name>
    <name evidence="2" type="ORF">CYMTET_52701</name>
</gene>
<sequence>MARHIDGTALNINALTARDDMPLPVVSAPRRPSPATSVDSSEDIEWTGPRDSHAFMPQPVTRTFADFIGATGFTVEAPDSDPHLHMNTMSATAQLAGSEGYATDQHRRRGHYTVTTSAQAWL</sequence>
<comment type="caution">
    <text evidence="2">The sequence shown here is derived from an EMBL/GenBank/DDBJ whole genome shotgun (WGS) entry which is preliminary data.</text>
</comment>
<name>A0AAE0BIJ1_9CHLO</name>
<evidence type="ECO:0000313" key="3">
    <source>
        <dbReference type="EMBL" id="KAK3244715.1"/>
    </source>
</evidence>
<dbReference type="Proteomes" id="UP001190700">
    <property type="component" value="Unassembled WGS sequence"/>
</dbReference>
<dbReference type="EMBL" id="LGRX02034676">
    <property type="protein sequence ID" value="KAK3237211.1"/>
    <property type="molecule type" value="Genomic_DNA"/>
</dbReference>
<organism evidence="2 4">
    <name type="scientific">Cymbomonas tetramitiformis</name>
    <dbReference type="NCBI Taxonomy" id="36881"/>
    <lineage>
        <taxon>Eukaryota</taxon>
        <taxon>Viridiplantae</taxon>
        <taxon>Chlorophyta</taxon>
        <taxon>Pyramimonadophyceae</taxon>
        <taxon>Pyramimonadales</taxon>
        <taxon>Pyramimonadaceae</taxon>
        <taxon>Cymbomonas</taxon>
    </lineage>
</organism>
<dbReference type="EMBL" id="LGRX02031522">
    <property type="protein sequence ID" value="KAK3244715.1"/>
    <property type="molecule type" value="Genomic_DNA"/>
</dbReference>
<evidence type="ECO:0000313" key="2">
    <source>
        <dbReference type="EMBL" id="KAK3237211.1"/>
    </source>
</evidence>
<accession>A0AAE0BIJ1</accession>
<proteinExistence type="predicted"/>
<reference evidence="2 4" key="1">
    <citation type="journal article" date="2015" name="Genome Biol. Evol.">
        <title>Comparative Genomics of a Bacterivorous Green Alga Reveals Evolutionary Causalities and Consequences of Phago-Mixotrophic Mode of Nutrition.</title>
        <authorList>
            <person name="Burns J.A."/>
            <person name="Paasch A."/>
            <person name="Narechania A."/>
            <person name="Kim E."/>
        </authorList>
    </citation>
    <scope>NUCLEOTIDE SEQUENCE [LARGE SCALE GENOMIC DNA]</scope>
    <source>
        <strain evidence="2">PLY_AMNH</strain>
    </source>
</reference>
<evidence type="ECO:0000256" key="1">
    <source>
        <dbReference type="SAM" id="MobiDB-lite"/>
    </source>
</evidence>
<protein>
    <submittedName>
        <fullName evidence="2">Uncharacterized protein</fullName>
    </submittedName>
</protein>
<feature type="region of interest" description="Disordered" evidence="1">
    <location>
        <begin position="23"/>
        <end position="55"/>
    </location>
</feature>
<dbReference type="AlphaFoldDB" id="A0AAE0BIJ1"/>
<evidence type="ECO:0000313" key="4">
    <source>
        <dbReference type="Proteomes" id="UP001190700"/>
    </source>
</evidence>
<reference evidence="2" key="2">
    <citation type="submission" date="2023-06" db="EMBL/GenBank/DDBJ databases">
        <title>Long-read-based genome assembly of the green algal bacterivore Cymbomonas tetramitiformis.</title>
        <authorList>
            <person name="Gyaltshen Y."/>
            <person name="Rozenberg A."/>
            <person name="Paasch A."/>
            <person name="Burns J.A."/>
            <person name="Warring S."/>
            <person name="Larson R."/>
            <person name="Maurer-Alcala X."/>
            <person name="Dacks J."/>
            <person name="Kim E."/>
        </authorList>
    </citation>
    <scope>NUCLEOTIDE SEQUENCE</scope>
    <source>
        <strain evidence="2">PLY_AMNH</strain>
    </source>
</reference>
<keyword evidence="4" id="KW-1185">Reference proteome</keyword>